<dbReference type="GO" id="GO:0000278">
    <property type="term" value="P:mitotic cell cycle"/>
    <property type="evidence" value="ECO:0007669"/>
    <property type="project" value="TreeGrafter"/>
</dbReference>
<dbReference type="Proteomes" id="UP000799437">
    <property type="component" value="Unassembled WGS sequence"/>
</dbReference>
<dbReference type="GO" id="GO:0051225">
    <property type="term" value="P:spindle assembly"/>
    <property type="evidence" value="ECO:0007669"/>
    <property type="project" value="TreeGrafter"/>
</dbReference>
<dbReference type="OrthoDB" id="775571at2759"/>
<evidence type="ECO:0000256" key="4">
    <source>
        <dbReference type="ARBA" id="ARBA00023212"/>
    </source>
</evidence>
<dbReference type="InterPro" id="IPR041470">
    <property type="entry name" value="GCP_N"/>
</dbReference>
<evidence type="ECO:0000256" key="3">
    <source>
        <dbReference type="ARBA" id="ARBA00022701"/>
    </source>
</evidence>
<comment type="subcellular location">
    <subcellularLocation>
        <location evidence="5">Cytoplasm</location>
        <location evidence="5">Cytoskeleton</location>
        <location evidence="5">Microtubule organizing center</location>
    </subcellularLocation>
</comment>
<dbReference type="InterPro" id="IPR040457">
    <property type="entry name" value="GCP_C"/>
</dbReference>
<feature type="domain" description="Gamma tubulin complex component protein N-terminal" evidence="7">
    <location>
        <begin position="170"/>
        <end position="420"/>
    </location>
</feature>
<dbReference type="PANTHER" id="PTHR19302">
    <property type="entry name" value="GAMMA TUBULIN COMPLEX PROTEIN"/>
    <property type="match status" value="1"/>
</dbReference>
<reference evidence="8" key="1">
    <citation type="journal article" date="2020" name="Stud. Mycol.">
        <title>101 Dothideomycetes genomes: a test case for predicting lifestyles and emergence of pathogens.</title>
        <authorList>
            <person name="Haridas S."/>
            <person name="Albert R."/>
            <person name="Binder M."/>
            <person name="Bloem J."/>
            <person name="Labutti K."/>
            <person name="Salamov A."/>
            <person name="Andreopoulos B."/>
            <person name="Baker S."/>
            <person name="Barry K."/>
            <person name="Bills G."/>
            <person name="Bluhm B."/>
            <person name="Cannon C."/>
            <person name="Castanera R."/>
            <person name="Culley D."/>
            <person name="Daum C."/>
            <person name="Ezra D."/>
            <person name="Gonzalez J."/>
            <person name="Henrissat B."/>
            <person name="Kuo A."/>
            <person name="Liang C."/>
            <person name="Lipzen A."/>
            <person name="Lutzoni F."/>
            <person name="Magnuson J."/>
            <person name="Mondo S."/>
            <person name="Nolan M."/>
            <person name="Ohm R."/>
            <person name="Pangilinan J."/>
            <person name="Park H.-J."/>
            <person name="Ramirez L."/>
            <person name="Alfaro M."/>
            <person name="Sun H."/>
            <person name="Tritt A."/>
            <person name="Yoshinaga Y."/>
            <person name="Zwiers L.-H."/>
            <person name="Turgeon B."/>
            <person name="Goodwin S."/>
            <person name="Spatafora J."/>
            <person name="Crous P."/>
            <person name="Grigoriev I."/>
        </authorList>
    </citation>
    <scope>NUCLEOTIDE SEQUENCE</scope>
    <source>
        <strain evidence="8">CBS 121739</strain>
    </source>
</reference>
<dbReference type="PANTHER" id="PTHR19302:SF70">
    <property type="entry name" value="GAMMA-TUBULIN COMPLEX COMPONENT 6"/>
    <property type="match status" value="1"/>
</dbReference>
<evidence type="ECO:0000259" key="7">
    <source>
        <dbReference type="Pfam" id="PF17681"/>
    </source>
</evidence>
<comment type="similarity">
    <text evidence="1 5">Belongs to the TUBGCP family.</text>
</comment>
<dbReference type="GeneID" id="54487570"/>
<dbReference type="GO" id="GO:0005816">
    <property type="term" value="C:spindle pole body"/>
    <property type="evidence" value="ECO:0007669"/>
    <property type="project" value="UniProtKB-ARBA"/>
</dbReference>
<sequence>MELQDDSGDPFDVAAIWQTSIFAKDMHIEPSDLFPGTGLDIPAVKLDNPYAPKVSLDEALQLPNIDDFQFASLDDSLQPLETETSSDEDQLPVLHDEIDDLWDLECEFHKSDSTPQLFSWEAFESQTIDRPSPLYLSEAGPTVFDAILSQTNASTQKDTRAIRTDALLNCLFNLGLGRSSVLFQFTKGKNVAHSVSAEHMTGLSVQLTQAVIGDFLECGTTFRLLTSFVDRTYASAKAFPAMVALANTVSTVLSTMVTQLESRYVQSLLQLEALFKEPKLLMQELKDLLSYVRGARTNTALVVRVYNFVAKKGQQSALLNAVNLHVLARVSQPWLNLVQEWTGMHEQTMYGGLETEDDFFAQRAPDPEDKAVTAKVAEFLYIHQHMPPFIPDAEGEMIFETGSAVRFLRHHHPEHPTCSMKRLKLQVPELQWRFTWDDVERTAGKAKDFEASLQNAIKRYVTGDLSRPASKGQKSFVSSSDSGQATFIDFANFIENSASLLDSQPPPEESQLPQELVALMSLALDGTSAIPPRDVNTFEPPLALSPVLTLIPLLRIQAQLVNAVTLRLFFRTHGLRHHLDLHRQYHLFGDGVFLAQLSTALFSPDLRTAEREKGKVRTGATMGLRLGTRTTWPPASSELRLALMGVLSDCYHSSELYLSHVKHTMDVRERKREDGDLPGRLSFSVRHLPEAEITRVMDPNSLYALDFLRLQYDAPSPINLVITPSSLEKYDQVFKFLCRLLRMLFVVNHLPRDLSSKVARKFRTEAIHFVVTVSSYFFDTGICEKWTSFAESLDNIEIRLRQEDATHEYGSVVSEGLGHVRKAHEACLDRIMLTLFLRKRHDKVIGLLEEIFSYILEFAGHAEPHVPEVDGLYKKLHDKTKVFLQVCRGLSGRRSKKVTTTTGDEMDVEKLVVKMDVSGYYGDESP</sequence>
<dbReference type="GO" id="GO:0051011">
    <property type="term" value="F:microtubule minus-end binding"/>
    <property type="evidence" value="ECO:0007669"/>
    <property type="project" value="TreeGrafter"/>
</dbReference>
<dbReference type="GO" id="GO:0000930">
    <property type="term" value="C:gamma-tubulin complex"/>
    <property type="evidence" value="ECO:0007669"/>
    <property type="project" value="TreeGrafter"/>
</dbReference>
<dbReference type="Pfam" id="PF17681">
    <property type="entry name" value="GCP_N_terminal"/>
    <property type="match status" value="1"/>
</dbReference>
<keyword evidence="3 5" id="KW-0493">Microtubule</keyword>
<dbReference type="GO" id="GO:0043015">
    <property type="term" value="F:gamma-tubulin binding"/>
    <property type="evidence" value="ECO:0007669"/>
    <property type="project" value="InterPro"/>
</dbReference>
<evidence type="ECO:0000256" key="1">
    <source>
        <dbReference type="ARBA" id="ARBA00010337"/>
    </source>
</evidence>
<dbReference type="Pfam" id="PF04130">
    <property type="entry name" value="GCP_C_terminal"/>
    <property type="match status" value="1"/>
</dbReference>
<dbReference type="EMBL" id="ML996566">
    <property type="protein sequence ID" value="KAF2762388.1"/>
    <property type="molecule type" value="Genomic_DNA"/>
</dbReference>
<gene>
    <name evidence="8" type="ORF">EJ05DRAFT_497238</name>
</gene>
<evidence type="ECO:0000313" key="9">
    <source>
        <dbReference type="Proteomes" id="UP000799437"/>
    </source>
</evidence>
<protein>
    <recommendedName>
        <fullName evidence="5">Spindle pole body component</fullName>
    </recommendedName>
</protein>
<dbReference type="Gene3D" id="1.20.120.1900">
    <property type="entry name" value="Gamma-tubulin complex, C-terminal domain"/>
    <property type="match status" value="1"/>
</dbReference>
<dbReference type="GO" id="GO:0005874">
    <property type="term" value="C:microtubule"/>
    <property type="evidence" value="ECO:0007669"/>
    <property type="project" value="UniProtKB-KW"/>
</dbReference>
<dbReference type="GO" id="GO:0007020">
    <property type="term" value="P:microtubule nucleation"/>
    <property type="evidence" value="ECO:0007669"/>
    <property type="project" value="InterPro"/>
</dbReference>
<accession>A0A6A6WHW5</accession>
<evidence type="ECO:0000256" key="2">
    <source>
        <dbReference type="ARBA" id="ARBA00022490"/>
    </source>
</evidence>
<proteinExistence type="inferred from homology"/>
<dbReference type="GO" id="GO:0000922">
    <property type="term" value="C:spindle pole"/>
    <property type="evidence" value="ECO:0007669"/>
    <property type="project" value="InterPro"/>
</dbReference>
<dbReference type="InterPro" id="IPR042241">
    <property type="entry name" value="GCP_C_sf"/>
</dbReference>
<dbReference type="AlphaFoldDB" id="A0A6A6WHW5"/>
<evidence type="ECO:0000259" key="6">
    <source>
        <dbReference type="Pfam" id="PF04130"/>
    </source>
</evidence>
<evidence type="ECO:0000256" key="5">
    <source>
        <dbReference type="RuleBase" id="RU363050"/>
    </source>
</evidence>
<keyword evidence="2 5" id="KW-0963">Cytoplasm</keyword>
<organism evidence="8 9">
    <name type="scientific">Pseudovirgaria hyperparasitica</name>
    <dbReference type="NCBI Taxonomy" id="470096"/>
    <lineage>
        <taxon>Eukaryota</taxon>
        <taxon>Fungi</taxon>
        <taxon>Dikarya</taxon>
        <taxon>Ascomycota</taxon>
        <taxon>Pezizomycotina</taxon>
        <taxon>Dothideomycetes</taxon>
        <taxon>Dothideomycetes incertae sedis</taxon>
        <taxon>Acrospermales</taxon>
        <taxon>Acrospermaceae</taxon>
        <taxon>Pseudovirgaria</taxon>
    </lineage>
</organism>
<name>A0A6A6WHW5_9PEZI</name>
<dbReference type="GO" id="GO:0051321">
    <property type="term" value="P:meiotic cell cycle"/>
    <property type="evidence" value="ECO:0007669"/>
    <property type="project" value="TreeGrafter"/>
</dbReference>
<keyword evidence="4 5" id="KW-0206">Cytoskeleton</keyword>
<keyword evidence="9" id="KW-1185">Reference proteome</keyword>
<evidence type="ECO:0000313" key="8">
    <source>
        <dbReference type="EMBL" id="KAF2762388.1"/>
    </source>
</evidence>
<feature type="domain" description="Gamma tubulin complex component C-terminal" evidence="6">
    <location>
        <begin position="575"/>
        <end position="921"/>
    </location>
</feature>
<dbReference type="GO" id="GO:0031122">
    <property type="term" value="P:cytoplasmic microtubule organization"/>
    <property type="evidence" value="ECO:0007669"/>
    <property type="project" value="TreeGrafter"/>
</dbReference>
<dbReference type="InterPro" id="IPR007259">
    <property type="entry name" value="GCP"/>
</dbReference>
<dbReference type="RefSeq" id="XP_033604839.1">
    <property type="nucleotide sequence ID" value="XM_033746516.1"/>
</dbReference>